<proteinExistence type="predicted"/>
<dbReference type="Proteomes" id="UP000325440">
    <property type="component" value="Unassembled WGS sequence"/>
</dbReference>
<protein>
    <submittedName>
        <fullName evidence="1">Uncharacterized protein</fullName>
    </submittedName>
</protein>
<name>A0A5E4N2W8_9HEMI</name>
<evidence type="ECO:0000313" key="2">
    <source>
        <dbReference type="Proteomes" id="UP000325440"/>
    </source>
</evidence>
<reference evidence="1 2" key="1">
    <citation type="submission" date="2019-08" db="EMBL/GenBank/DDBJ databases">
        <authorList>
            <person name="Alioto T."/>
            <person name="Alioto T."/>
            <person name="Gomez Garrido J."/>
        </authorList>
    </citation>
    <scope>NUCLEOTIDE SEQUENCE [LARGE SCALE GENOMIC DNA]</scope>
</reference>
<gene>
    <name evidence="1" type="ORF">CINCED_3A018658</name>
</gene>
<evidence type="ECO:0000313" key="1">
    <source>
        <dbReference type="EMBL" id="VVC37446.1"/>
    </source>
</evidence>
<keyword evidence="2" id="KW-1185">Reference proteome</keyword>
<dbReference type="AlphaFoldDB" id="A0A5E4N2W8"/>
<dbReference type="EMBL" id="CABPRJ010001447">
    <property type="protein sequence ID" value="VVC37446.1"/>
    <property type="molecule type" value="Genomic_DNA"/>
</dbReference>
<dbReference type="OrthoDB" id="8189406at2759"/>
<sequence length="297" mass="33588">MTEKPRVVSACMKRIIRACNGRAQQKPLISGSVTTTLGDSSAAGSDGGRLGETFNGRSVAEVRDGHLLVRWDGPAGYCWKLQLRHLNLVPSEHATYGFSLVRPGCKSPIVTVIVDNETDYHHWTMTIAGQLLSQTPLEDVKYLDILGIVTDRAPYRPLSSTDSFMSELKNKKTNLDNMQEVNNNLMPLIGSRIYKKNISHLPDLIRECEQSYRSKLVNEFSNFIPVKQKRKMFEGLQMCSSKSVDNLHGLSPHSENIKSKSMHNLDTSTMPVKDICRYFEKRFNDNEKSTVQFRSLY</sequence>
<accession>A0A5E4N2W8</accession>
<organism evidence="1 2">
    <name type="scientific">Cinara cedri</name>
    <dbReference type="NCBI Taxonomy" id="506608"/>
    <lineage>
        <taxon>Eukaryota</taxon>
        <taxon>Metazoa</taxon>
        <taxon>Ecdysozoa</taxon>
        <taxon>Arthropoda</taxon>
        <taxon>Hexapoda</taxon>
        <taxon>Insecta</taxon>
        <taxon>Pterygota</taxon>
        <taxon>Neoptera</taxon>
        <taxon>Paraneoptera</taxon>
        <taxon>Hemiptera</taxon>
        <taxon>Sternorrhyncha</taxon>
        <taxon>Aphidomorpha</taxon>
        <taxon>Aphidoidea</taxon>
        <taxon>Aphididae</taxon>
        <taxon>Lachninae</taxon>
        <taxon>Cinara</taxon>
    </lineage>
</organism>